<name>A0ABS5ZIE5_9GAMM</name>
<dbReference type="PROSITE" id="PS51257">
    <property type="entry name" value="PROKAR_LIPOPROTEIN"/>
    <property type="match status" value="1"/>
</dbReference>
<protein>
    <submittedName>
        <fullName evidence="2">Uncharacterized protein</fullName>
    </submittedName>
</protein>
<dbReference type="EMBL" id="JAGSOY010000088">
    <property type="protein sequence ID" value="MBU2713553.1"/>
    <property type="molecule type" value="Genomic_DNA"/>
</dbReference>
<feature type="chain" id="PRO_5046347339" evidence="1">
    <location>
        <begin position="28"/>
        <end position="272"/>
    </location>
</feature>
<evidence type="ECO:0000256" key="1">
    <source>
        <dbReference type="SAM" id="SignalP"/>
    </source>
</evidence>
<evidence type="ECO:0000313" key="2">
    <source>
        <dbReference type="EMBL" id="MBU2713553.1"/>
    </source>
</evidence>
<gene>
    <name evidence="2" type="ORF">KCG35_21065</name>
</gene>
<dbReference type="RefSeq" id="WP_215821838.1">
    <property type="nucleotide sequence ID" value="NZ_JAGSOY010000088.1"/>
</dbReference>
<evidence type="ECO:0000313" key="3">
    <source>
        <dbReference type="Proteomes" id="UP000690515"/>
    </source>
</evidence>
<dbReference type="Proteomes" id="UP000690515">
    <property type="component" value="Unassembled WGS sequence"/>
</dbReference>
<keyword evidence="1" id="KW-0732">Signal</keyword>
<comment type="caution">
    <text evidence="2">The sequence shown here is derived from an EMBL/GenBank/DDBJ whole genome shotgun (WGS) entry which is preliminary data.</text>
</comment>
<keyword evidence="3" id="KW-1185">Reference proteome</keyword>
<proteinExistence type="predicted"/>
<organism evidence="2 3">
    <name type="scientific">Zooshikella harenae</name>
    <dbReference type="NCBI Taxonomy" id="2827238"/>
    <lineage>
        <taxon>Bacteria</taxon>
        <taxon>Pseudomonadati</taxon>
        <taxon>Pseudomonadota</taxon>
        <taxon>Gammaproteobacteria</taxon>
        <taxon>Oceanospirillales</taxon>
        <taxon>Zooshikellaceae</taxon>
        <taxon>Zooshikella</taxon>
    </lineage>
</organism>
<reference evidence="2 3" key="1">
    <citation type="submission" date="2021-04" db="EMBL/GenBank/DDBJ databases">
        <authorList>
            <person name="Pira H."/>
            <person name="Risdian C."/>
            <person name="Wink J."/>
        </authorList>
    </citation>
    <scope>NUCLEOTIDE SEQUENCE [LARGE SCALE GENOMIC DNA]</scope>
    <source>
        <strain evidence="2 3">WH53</strain>
    </source>
</reference>
<sequence length="272" mass="31194">MHRIQGWFHTFCITSTCLLLVSCINLTAVHEWSQTSLNAVQYSEIVTTYADTPQRLQRYDPGPHWANQIEKRTAQAQLLQQLLTVIADYMSSLVTLSADSTINYTNDVQSLSKLDTHLSTNTQQAASGIVNTLLEAAARGYQAQQIEEVITKANGPLQQIMKGELRTIIDQDFRQDLRIEKLSINRYYNSLLEQKRYSQAAKVALLEWKEFRLTENLKRQKAIDAYLNILDDVAKGHQELYNNRDQLDIVELSKALYGLARTMRKHIKVILH</sequence>
<feature type="signal peptide" evidence="1">
    <location>
        <begin position="1"/>
        <end position="27"/>
    </location>
</feature>
<accession>A0ABS5ZIE5</accession>